<accession>A0ABV7T038</accession>
<proteinExistence type="predicted"/>
<dbReference type="Pfam" id="PF20561">
    <property type="entry name" value="DUF6771"/>
    <property type="match status" value="1"/>
</dbReference>
<comment type="caution">
    <text evidence="1">The sequence shown here is derived from an EMBL/GenBank/DDBJ whole genome shotgun (WGS) entry which is preliminary data.</text>
</comment>
<organism evidence="1 2">
    <name type="scientific">Sphingomonas hylomeconis</name>
    <dbReference type="NCBI Taxonomy" id="1395958"/>
    <lineage>
        <taxon>Bacteria</taxon>
        <taxon>Pseudomonadati</taxon>
        <taxon>Pseudomonadota</taxon>
        <taxon>Alphaproteobacteria</taxon>
        <taxon>Sphingomonadales</taxon>
        <taxon>Sphingomonadaceae</taxon>
        <taxon>Sphingomonas</taxon>
    </lineage>
</organism>
<name>A0ABV7T038_9SPHN</name>
<gene>
    <name evidence="1" type="ORF">ACFONA_17235</name>
</gene>
<dbReference type="RefSeq" id="WP_261294661.1">
    <property type="nucleotide sequence ID" value="NZ_JANQBK010000009.1"/>
</dbReference>
<evidence type="ECO:0000313" key="2">
    <source>
        <dbReference type="Proteomes" id="UP001595713"/>
    </source>
</evidence>
<protein>
    <submittedName>
        <fullName evidence="1">DUF6771 family protein</fullName>
    </submittedName>
</protein>
<sequence>MLINPDIIATAIHDAPAWALVGLTAPRDTMREDAAHELATHLYDRLYTTIDVAEGQLTLPL</sequence>
<dbReference type="Proteomes" id="UP001595713">
    <property type="component" value="Unassembled WGS sequence"/>
</dbReference>
<evidence type="ECO:0000313" key="1">
    <source>
        <dbReference type="EMBL" id="MFC3581917.1"/>
    </source>
</evidence>
<reference evidence="2" key="1">
    <citation type="journal article" date="2019" name="Int. J. Syst. Evol. Microbiol.">
        <title>The Global Catalogue of Microorganisms (GCM) 10K type strain sequencing project: providing services to taxonomists for standard genome sequencing and annotation.</title>
        <authorList>
            <consortium name="The Broad Institute Genomics Platform"/>
            <consortium name="The Broad Institute Genome Sequencing Center for Infectious Disease"/>
            <person name="Wu L."/>
            <person name="Ma J."/>
        </authorList>
    </citation>
    <scope>NUCLEOTIDE SEQUENCE [LARGE SCALE GENOMIC DNA]</scope>
    <source>
        <strain evidence="2">KCTC 42739</strain>
    </source>
</reference>
<dbReference type="InterPro" id="IPR046662">
    <property type="entry name" value="DUF6771"/>
</dbReference>
<keyword evidence="2" id="KW-1185">Reference proteome</keyword>
<dbReference type="EMBL" id="JBHRXP010000009">
    <property type="protein sequence ID" value="MFC3581917.1"/>
    <property type="molecule type" value="Genomic_DNA"/>
</dbReference>